<evidence type="ECO:0000313" key="1">
    <source>
        <dbReference type="EMBL" id="KAF2489194.1"/>
    </source>
</evidence>
<dbReference type="EMBL" id="MU004199">
    <property type="protein sequence ID" value="KAF2489194.1"/>
    <property type="molecule type" value="Genomic_DNA"/>
</dbReference>
<proteinExistence type="predicted"/>
<protein>
    <submittedName>
        <fullName evidence="1">Uncharacterized protein</fullName>
    </submittedName>
</protein>
<sequence>MAPIFPVLHAKAAEPRLLCIPEELILEIAYQLGDDVAALGNLRLGSKKLANVAATALFEEAHVALIPRSLKNLDKIASNGHFARMVKRVVLHGQMITQESSEDWLKAVQRAGLQLSEAENQKMYFRYAAYAATQAQFIDSLKFNSLSSTLPGAAQARESFEAGIAQLVNLSDVRVVSYEDGDNNSNFWRKYGKKIGVTPANWRALNGFSTIAEASINNDAFHEHKGREEGYALIASLLQALSNLPDRLSRLKLTTAGGELWKNTIIRQSAPLFAHLVVLDVTAWQIGLDAPEMGACITACVQLKELHLRAKSVGPVSIISWQTYHSLFDVLHYITHWPALTKLTLDIQTSQPALLKACRSLKTSLKTLNLRNVFLRPLSNELADAVTMLVEEEEEDPDWKKLALTWGSWEHTITEISKILTLADVSFVNLYELHDPRHRKICCWQFVYQRWKNYVQDYVLRKRGSTEEFVVDQRQWVISKPLRGLAEGSDGWDTD</sequence>
<gene>
    <name evidence="1" type="ORF">BU16DRAFT_567373</name>
</gene>
<dbReference type="InterPro" id="IPR032675">
    <property type="entry name" value="LRR_dom_sf"/>
</dbReference>
<dbReference type="Gene3D" id="3.80.10.10">
    <property type="entry name" value="Ribonuclease Inhibitor"/>
    <property type="match status" value="1"/>
</dbReference>
<dbReference type="SUPFAM" id="SSF52047">
    <property type="entry name" value="RNI-like"/>
    <property type="match status" value="1"/>
</dbReference>
<dbReference type="OrthoDB" id="10592994at2759"/>
<keyword evidence="2" id="KW-1185">Reference proteome</keyword>
<evidence type="ECO:0000313" key="2">
    <source>
        <dbReference type="Proteomes" id="UP000799750"/>
    </source>
</evidence>
<organism evidence="1 2">
    <name type="scientific">Lophium mytilinum</name>
    <dbReference type="NCBI Taxonomy" id="390894"/>
    <lineage>
        <taxon>Eukaryota</taxon>
        <taxon>Fungi</taxon>
        <taxon>Dikarya</taxon>
        <taxon>Ascomycota</taxon>
        <taxon>Pezizomycotina</taxon>
        <taxon>Dothideomycetes</taxon>
        <taxon>Pleosporomycetidae</taxon>
        <taxon>Mytilinidiales</taxon>
        <taxon>Mytilinidiaceae</taxon>
        <taxon>Lophium</taxon>
    </lineage>
</organism>
<dbReference type="AlphaFoldDB" id="A0A6A6QAW6"/>
<accession>A0A6A6QAW6</accession>
<reference evidence="1" key="1">
    <citation type="journal article" date="2020" name="Stud. Mycol.">
        <title>101 Dothideomycetes genomes: a test case for predicting lifestyles and emergence of pathogens.</title>
        <authorList>
            <person name="Haridas S."/>
            <person name="Albert R."/>
            <person name="Binder M."/>
            <person name="Bloem J."/>
            <person name="Labutti K."/>
            <person name="Salamov A."/>
            <person name="Andreopoulos B."/>
            <person name="Baker S."/>
            <person name="Barry K."/>
            <person name="Bills G."/>
            <person name="Bluhm B."/>
            <person name="Cannon C."/>
            <person name="Castanera R."/>
            <person name="Culley D."/>
            <person name="Daum C."/>
            <person name="Ezra D."/>
            <person name="Gonzalez J."/>
            <person name="Henrissat B."/>
            <person name="Kuo A."/>
            <person name="Liang C."/>
            <person name="Lipzen A."/>
            <person name="Lutzoni F."/>
            <person name="Magnuson J."/>
            <person name="Mondo S."/>
            <person name="Nolan M."/>
            <person name="Ohm R."/>
            <person name="Pangilinan J."/>
            <person name="Park H.-J."/>
            <person name="Ramirez L."/>
            <person name="Alfaro M."/>
            <person name="Sun H."/>
            <person name="Tritt A."/>
            <person name="Yoshinaga Y."/>
            <person name="Zwiers L.-H."/>
            <person name="Turgeon B."/>
            <person name="Goodwin S."/>
            <person name="Spatafora J."/>
            <person name="Crous P."/>
            <person name="Grigoriev I."/>
        </authorList>
    </citation>
    <scope>NUCLEOTIDE SEQUENCE</scope>
    <source>
        <strain evidence="1">CBS 269.34</strain>
    </source>
</reference>
<name>A0A6A6QAW6_9PEZI</name>
<dbReference type="Proteomes" id="UP000799750">
    <property type="component" value="Unassembled WGS sequence"/>
</dbReference>